<keyword evidence="3" id="KW-0813">Transport</keyword>
<protein>
    <submittedName>
        <fullName evidence="11">Preprotein translocase subunit YajC</fullName>
    </submittedName>
</protein>
<reference evidence="11 12" key="1">
    <citation type="submission" date="2021-05" db="EMBL/GenBank/DDBJ databases">
        <title>Description of Cellulomonas sp. DKR-3 sp. nov.</title>
        <authorList>
            <person name="Dahal R.H."/>
            <person name="Chaudhary D.K."/>
        </authorList>
    </citation>
    <scope>NUCLEOTIDE SEQUENCE [LARGE SCALE GENOMIC DNA]</scope>
    <source>
        <strain evidence="11 12">DKR-3</strain>
    </source>
</reference>
<keyword evidence="6" id="KW-0653">Protein transport</keyword>
<evidence type="ECO:0000256" key="10">
    <source>
        <dbReference type="SAM" id="MobiDB-lite"/>
    </source>
</evidence>
<evidence type="ECO:0000256" key="6">
    <source>
        <dbReference type="ARBA" id="ARBA00022927"/>
    </source>
</evidence>
<evidence type="ECO:0000256" key="7">
    <source>
        <dbReference type="ARBA" id="ARBA00022989"/>
    </source>
</evidence>
<dbReference type="Proteomes" id="UP000722125">
    <property type="component" value="Unassembled WGS sequence"/>
</dbReference>
<comment type="similarity">
    <text evidence="2">Belongs to the YajC family.</text>
</comment>
<feature type="region of interest" description="Disordered" evidence="10">
    <location>
        <begin position="83"/>
        <end position="105"/>
    </location>
</feature>
<dbReference type="PANTHER" id="PTHR33909">
    <property type="entry name" value="SEC TRANSLOCON ACCESSORY COMPLEX SUBUNIT YAJC"/>
    <property type="match status" value="1"/>
</dbReference>
<dbReference type="EMBL" id="JAHBOH010000001">
    <property type="protein sequence ID" value="MBT0995006.1"/>
    <property type="molecule type" value="Genomic_DNA"/>
</dbReference>
<keyword evidence="4" id="KW-1003">Cell membrane</keyword>
<sequence length="135" mass="14708">MFLILALAVVAFWFMSRRTRKQQAAQREFRNELAPGDEVMTASGMIGTVVEVAGDRVTLEAEPGGGRTQWVLAAIAKRMDPPVEDDVVDDEDVDDDDAAASDADRIARANDAVIDVPNDLSSLDKRRDDDTGTSK</sequence>
<keyword evidence="7" id="KW-1133">Transmembrane helix</keyword>
<evidence type="ECO:0000256" key="1">
    <source>
        <dbReference type="ARBA" id="ARBA00004162"/>
    </source>
</evidence>
<keyword evidence="5" id="KW-0812">Transmembrane</keyword>
<evidence type="ECO:0000256" key="2">
    <source>
        <dbReference type="ARBA" id="ARBA00006742"/>
    </source>
</evidence>
<keyword evidence="9" id="KW-0472">Membrane</keyword>
<dbReference type="NCBIfam" id="TIGR00739">
    <property type="entry name" value="yajC"/>
    <property type="match status" value="1"/>
</dbReference>
<proteinExistence type="inferred from homology"/>
<dbReference type="InterPro" id="IPR003849">
    <property type="entry name" value="Preprotein_translocase_YajC"/>
</dbReference>
<comment type="subcellular location">
    <subcellularLocation>
        <location evidence="1">Cell membrane</location>
        <topology evidence="1">Single-pass membrane protein</topology>
    </subcellularLocation>
</comment>
<feature type="compositionally biased region" description="Acidic residues" evidence="10">
    <location>
        <begin position="83"/>
        <end position="99"/>
    </location>
</feature>
<keyword evidence="12" id="KW-1185">Reference proteome</keyword>
<keyword evidence="8" id="KW-0811">Translocation</keyword>
<evidence type="ECO:0000256" key="3">
    <source>
        <dbReference type="ARBA" id="ARBA00022448"/>
    </source>
</evidence>
<gene>
    <name evidence="11" type="primary">yajC</name>
    <name evidence="11" type="ORF">KIN34_12015</name>
</gene>
<evidence type="ECO:0000256" key="8">
    <source>
        <dbReference type="ARBA" id="ARBA00023010"/>
    </source>
</evidence>
<dbReference type="Pfam" id="PF02699">
    <property type="entry name" value="YajC"/>
    <property type="match status" value="1"/>
</dbReference>
<organism evidence="11 12">
    <name type="scientific">Cellulomonas fulva</name>
    <dbReference type="NCBI Taxonomy" id="2835530"/>
    <lineage>
        <taxon>Bacteria</taxon>
        <taxon>Bacillati</taxon>
        <taxon>Actinomycetota</taxon>
        <taxon>Actinomycetes</taxon>
        <taxon>Micrococcales</taxon>
        <taxon>Cellulomonadaceae</taxon>
        <taxon>Cellulomonas</taxon>
    </lineage>
</organism>
<comment type="caution">
    <text evidence="11">The sequence shown here is derived from an EMBL/GenBank/DDBJ whole genome shotgun (WGS) entry which is preliminary data.</text>
</comment>
<evidence type="ECO:0000256" key="9">
    <source>
        <dbReference type="ARBA" id="ARBA00023136"/>
    </source>
</evidence>
<evidence type="ECO:0000256" key="5">
    <source>
        <dbReference type="ARBA" id="ARBA00022692"/>
    </source>
</evidence>
<evidence type="ECO:0000256" key="4">
    <source>
        <dbReference type="ARBA" id="ARBA00022475"/>
    </source>
</evidence>
<name>A0ABS5U125_9CELL</name>
<evidence type="ECO:0000313" key="12">
    <source>
        <dbReference type="Proteomes" id="UP000722125"/>
    </source>
</evidence>
<evidence type="ECO:0000313" key="11">
    <source>
        <dbReference type="EMBL" id="MBT0995006.1"/>
    </source>
</evidence>
<dbReference type="SMART" id="SM01323">
    <property type="entry name" value="YajC"/>
    <property type="match status" value="1"/>
</dbReference>
<dbReference type="PANTHER" id="PTHR33909:SF1">
    <property type="entry name" value="SEC TRANSLOCON ACCESSORY COMPLEX SUBUNIT YAJC"/>
    <property type="match status" value="1"/>
</dbReference>
<accession>A0ABS5U125</accession>